<dbReference type="AlphaFoldDB" id="A0A423X8X3"/>
<dbReference type="InterPro" id="IPR035985">
    <property type="entry name" value="Ubiquitin-activating_enz"/>
</dbReference>
<evidence type="ECO:0000256" key="4">
    <source>
        <dbReference type="ARBA" id="ARBA00022786"/>
    </source>
</evidence>
<evidence type="ECO:0000256" key="1">
    <source>
        <dbReference type="ARBA" id="ARBA00004123"/>
    </source>
</evidence>
<feature type="domain" description="THIF-type NAD/FAD binding fold" evidence="8">
    <location>
        <begin position="122"/>
        <end position="455"/>
    </location>
</feature>
<dbReference type="PANTHER" id="PTHR10953:SF162">
    <property type="entry name" value="SUMO-ACTIVATING ENZYME SUBUNIT 1"/>
    <property type="match status" value="1"/>
</dbReference>
<evidence type="ECO:0000256" key="3">
    <source>
        <dbReference type="ARBA" id="ARBA00005673"/>
    </source>
</evidence>
<dbReference type="GO" id="GO:0019948">
    <property type="term" value="F:SUMO activating enzyme activity"/>
    <property type="evidence" value="ECO:0007669"/>
    <property type="project" value="TreeGrafter"/>
</dbReference>
<proteinExistence type="inferred from homology"/>
<dbReference type="FunFam" id="3.40.50.720:FF:000560">
    <property type="entry name" value="SUMO activating enzyme (AosA), putative"/>
    <property type="match status" value="1"/>
</dbReference>
<dbReference type="GO" id="GO:0005737">
    <property type="term" value="C:cytoplasm"/>
    <property type="evidence" value="ECO:0007669"/>
    <property type="project" value="TreeGrafter"/>
</dbReference>
<protein>
    <recommendedName>
        <fullName evidence="6">Ubiquitin-like 1-activating enzyme E1A</fullName>
    </recommendedName>
</protein>
<comment type="caution">
    <text evidence="9">The sequence shown here is derived from an EMBL/GenBank/DDBJ whole genome shotgun (WGS) entry which is preliminary data.</text>
</comment>
<dbReference type="PANTHER" id="PTHR10953">
    <property type="entry name" value="UBIQUITIN-ACTIVATING ENZYME E1"/>
    <property type="match status" value="1"/>
</dbReference>
<dbReference type="STRING" id="356882.A0A423X8X3"/>
<accession>A0A423X8X3</accession>
<dbReference type="InterPro" id="IPR000594">
    <property type="entry name" value="ThiF_NAD_FAD-bd"/>
</dbReference>
<dbReference type="EMBL" id="LKEA01000001">
    <property type="protein sequence ID" value="ROW12130.1"/>
    <property type="molecule type" value="Genomic_DNA"/>
</dbReference>
<keyword evidence="5" id="KW-0539">Nucleus</keyword>
<evidence type="ECO:0000256" key="5">
    <source>
        <dbReference type="ARBA" id="ARBA00023242"/>
    </source>
</evidence>
<evidence type="ECO:0000313" key="10">
    <source>
        <dbReference type="Proteomes" id="UP000283895"/>
    </source>
</evidence>
<evidence type="ECO:0000256" key="7">
    <source>
        <dbReference type="SAM" id="MobiDB-lite"/>
    </source>
</evidence>
<dbReference type="Pfam" id="PF00899">
    <property type="entry name" value="ThiF"/>
    <property type="match status" value="1"/>
</dbReference>
<dbReference type="InterPro" id="IPR045886">
    <property type="entry name" value="ThiF/MoeB/HesA"/>
</dbReference>
<evidence type="ECO:0000259" key="8">
    <source>
        <dbReference type="Pfam" id="PF00899"/>
    </source>
</evidence>
<comment type="similarity">
    <text evidence="3">Belongs to the ubiquitin-activating E1 family.</text>
</comment>
<dbReference type="SUPFAM" id="SSF69572">
    <property type="entry name" value="Activating enzymes of the ubiquitin-like proteins"/>
    <property type="match status" value="1"/>
</dbReference>
<evidence type="ECO:0000256" key="6">
    <source>
        <dbReference type="ARBA" id="ARBA00044354"/>
    </source>
</evidence>
<comment type="subcellular location">
    <subcellularLocation>
        <location evidence="1">Nucleus</location>
    </subcellularLocation>
</comment>
<keyword evidence="10" id="KW-1185">Reference proteome</keyword>
<dbReference type="OrthoDB" id="1708823at2759"/>
<organism evidence="9 10">
    <name type="scientific">Cytospora schulzeri</name>
    <dbReference type="NCBI Taxonomy" id="448051"/>
    <lineage>
        <taxon>Eukaryota</taxon>
        <taxon>Fungi</taxon>
        <taxon>Dikarya</taxon>
        <taxon>Ascomycota</taxon>
        <taxon>Pezizomycotina</taxon>
        <taxon>Sordariomycetes</taxon>
        <taxon>Sordariomycetidae</taxon>
        <taxon>Diaporthales</taxon>
        <taxon>Cytosporaceae</taxon>
        <taxon>Cytospora</taxon>
    </lineage>
</organism>
<dbReference type="Gene3D" id="3.40.50.720">
    <property type="entry name" value="NAD(P)-binding Rossmann-like Domain"/>
    <property type="match status" value="1"/>
</dbReference>
<feature type="region of interest" description="Disordered" evidence="7">
    <location>
        <begin position="1"/>
        <end position="42"/>
    </location>
</feature>
<dbReference type="Proteomes" id="UP000283895">
    <property type="component" value="Unassembled WGS sequence"/>
</dbReference>
<gene>
    <name evidence="9" type="ORF">VMCG_00545</name>
</gene>
<sequence length="550" mass="59419">MDPPAATAQGQEDKASSQTNPHLNQPANANQAAPAPAPAHDAHAISHDHLSNLPLPTELQPDLNSFMMPQDGSMLGADALMNMPMMMPMMMGGMDGTMDAHGLLNMPQMPQNGISNDEIALYDRQIRLWGMQAQQKIRNANVLLITMKALANEIAKNLVLAGIGSLTIIDHENVTEADLGAQFFLSEEEGHLGMNRAQAAVPQVQKLNPRVNVIADTDDVRFKGASYFSLFDMVIATDLDPAALNIINTATRLNMRPFYAAGTHGLYGFIFADLIEHTFVIEREKPNVPTEPKAETRTRMIFDVQTKKENGKTIEMVSKKELYSTWLLASDGAFLPEDYTKSKRRLKAISPALSCLRALWEFQQAHSGRNPGPNQSDLANFTKTATQKHKDLSLPTETLTAEFLRSFLQNIGCEIAPVTAILGGQLAQDAINVLGQTQQPIQNMVIFDGNTMEASLYPLHPQGPLGAQLLSMGGIPGIPGMGNGDLNGLMGDPSLMNMAMPPMDMNFNPHGMTTGDTQHNFGGTGAGTAEAHASFHATTTGAGETRQGGQ</sequence>
<name>A0A423X8X3_9PEZI</name>
<evidence type="ECO:0000313" key="9">
    <source>
        <dbReference type="EMBL" id="ROW12130.1"/>
    </source>
</evidence>
<comment type="pathway">
    <text evidence="2">Protein modification; protein sumoylation.</text>
</comment>
<dbReference type="PRINTS" id="PR01849">
    <property type="entry name" value="UBIQUITINACT"/>
</dbReference>
<feature type="compositionally biased region" description="Low complexity" evidence="7">
    <location>
        <begin position="20"/>
        <end position="34"/>
    </location>
</feature>
<keyword evidence="4" id="KW-0833">Ubl conjugation pathway</keyword>
<reference evidence="9 10" key="1">
    <citation type="submission" date="2015-09" db="EMBL/GenBank/DDBJ databases">
        <title>Host preference determinants of Valsa canker pathogens revealed by comparative genomics.</title>
        <authorList>
            <person name="Yin Z."/>
            <person name="Huang L."/>
        </authorList>
    </citation>
    <scope>NUCLEOTIDE SEQUENCE [LARGE SCALE GENOMIC DNA]</scope>
    <source>
        <strain evidence="9 10">03-1</strain>
    </source>
</reference>
<evidence type="ECO:0000256" key="2">
    <source>
        <dbReference type="ARBA" id="ARBA00004718"/>
    </source>
</evidence>
<dbReference type="GO" id="GO:0016925">
    <property type="term" value="P:protein sumoylation"/>
    <property type="evidence" value="ECO:0007669"/>
    <property type="project" value="TreeGrafter"/>
</dbReference>
<dbReference type="GO" id="GO:0031510">
    <property type="term" value="C:SUMO activating enzyme complex"/>
    <property type="evidence" value="ECO:0007669"/>
    <property type="project" value="TreeGrafter"/>
</dbReference>
<dbReference type="CDD" id="cd01492">
    <property type="entry name" value="Aos1_SUMO"/>
    <property type="match status" value="1"/>
</dbReference>
<dbReference type="InterPro" id="IPR000011">
    <property type="entry name" value="UBQ/SUMO-activ_enz_E1-like"/>
</dbReference>